<keyword evidence="2" id="KW-0560">Oxidoreductase</keyword>
<evidence type="ECO:0000256" key="1">
    <source>
        <dbReference type="ARBA" id="ARBA00006484"/>
    </source>
</evidence>
<dbReference type="PANTHER" id="PTHR43477:SF1">
    <property type="entry name" value="DIHYDROANTICAPSIN 7-DEHYDROGENASE"/>
    <property type="match status" value="1"/>
</dbReference>
<dbReference type="InterPro" id="IPR036291">
    <property type="entry name" value="NAD(P)-bd_dom_sf"/>
</dbReference>
<dbReference type="AlphaFoldDB" id="A0A8J2TVW1"/>
<name>A0A8J2TVW1_9MICO</name>
<dbReference type="EMBL" id="BMFY01000002">
    <property type="protein sequence ID" value="GGA05333.1"/>
    <property type="molecule type" value="Genomic_DNA"/>
</dbReference>
<evidence type="ECO:0000313" key="4">
    <source>
        <dbReference type="Proteomes" id="UP000616114"/>
    </source>
</evidence>
<proteinExistence type="inferred from homology"/>
<dbReference type="GO" id="GO:0016491">
    <property type="term" value="F:oxidoreductase activity"/>
    <property type="evidence" value="ECO:0007669"/>
    <property type="project" value="UniProtKB-KW"/>
</dbReference>
<dbReference type="Gene3D" id="3.40.50.720">
    <property type="entry name" value="NAD(P)-binding Rossmann-like Domain"/>
    <property type="match status" value="1"/>
</dbReference>
<dbReference type="InterPro" id="IPR051122">
    <property type="entry name" value="SDR_DHRS6-like"/>
</dbReference>
<dbReference type="SUPFAM" id="SSF51735">
    <property type="entry name" value="NAD(P)-binding Rossmann-fold domains"/>
    <property type="match status" value="1"/>
</dbReference>
<organism evidence="3 4">
    <name type="scientific">Sediminivirga luteola</name>
    <dbReference type="NCBI Taxonomy" id="1774748"/>
    <lineage>
        <taxon>Bacteria</taxon>
        <taxon>Bacillati</taxon>
        <taxon>Actinomycetota</taxon>
        <taxon>Actinomycetes</taxon>
        <taxon>Micrococcales</taxon>
        <taxon>Brevibacteriaceae</taxon>
        <taxon>Sediminivirga</taxon>
    </lineage>
</organism>
<accession>A0A8J2TVW1</accession>
<dbReference type="PANTHER" id="PTHR43477">
    <property type="entry name" value="DIHYDROANTICAPSIN 7-DEHYDROGENASE"/>
    <property type="match status" value="1"/>
</dbReference>
<reference evidence="3" key="1">
    <citation type="journal article" date="2014" name="Int. J. Syst. Evol. Microbiol.">
        <title>Complete genome sequence of Corynebacterium casei LMG S-19264T (=DSM 44701T), isolated from a smear-ripened cheese.</title>
        <authorList>
            <consortium name="US DOE Joint Genome Institute (JGI-PGF)"/>
            <person name="Walter F."/>
            <person name="Albersmeier A."/>
            <person name="Kalinowski J."/>
            <person name="Ruckert C."/>
        </authorList>
    </citation>
    <scope>NUCLEOTIDE SEQUENCE</scope>
    <source>
        <strain evidence="3">CGMCC 1.12785</strain>
    </source>
</reference>
<dbReference type="PRINTS" id="PR00081">
    <property type="entry name" value="GDHRDH"/>
</dbReference>
<gene>
    <name evidence="3" type="ORF">GCM10011333_05270</name>
</gene>
<reference evidence="3" key="2">
    <citation type="submission" date="2020-09" db="EMBL/GenBank/DDBJ databases">
        <authorList>
            <person name="Sun Q."/>
            <person name="Zhou Y."/>
        </authorList>
    </citation>
    <scope>NUCLEOTIDE SEQUENCE</scope>
    <source>
        <strain evidence="3">CGMCC 1.12785</strain>
    </source>
</reference>
<evidence type="ECO:0000313" key="3">
    <source>
        <dbReference type="EMBL" id="GGA05333.1"/>
    </source>
</evidence>
<dbReference type="Proteomes" id="UP000616114">
    <property type="component" value="Unassembled WGS sequence"/>
</dbReference>
<protein>
    <submittedName>
        <fullName evidence="3">Short chain dehydrogenase</fullName>
    </submittedName>
</protein>
<dbReference type="InterPro" id="IPR002347">
    <property type="entry name" value="SDR_fam"/>
</dbReference>
<dbReference type="CDD" id="cd11731">
    <property type="entry name" value="Lin1944_like_SDR_c"/>
    <property type="match status" value="1"/>
</dbReference>
<dbReference type="Pfam" id="PF13561">
    <property type="entry name" value="adh_short_C2"/>
    <property type="match status" value="1"/>
</dbReference>
<dbReference type="RefSeq" id="WP_188549369.1">
    <property type="nucleotide sequence ID" value="NZ_BMFY01000002.1"/>
</dbReference>
<keyword evidence="4" id="KW-1185">Reference proteome</keyword>
<evidence type="ECO:0000256" key="2">
    <source>
        <dbReference type="ARBA" id="ARBA00023002"/>
    </source>
</evidence>
<dbReference type="NCBIfam" id="NF005754">
    <property type="entry name" value="PRK07578.1"/>
    <property type="match status" value="1"/>
</dbReference>
<comment type="similarity">
    <text evidence="1">Belongs to the short-chain dehydrogenases/reductases (SDR) family.</text>
</comment>
<sequence>MRIVLVGAGGNVGRVAAAALNGRHEVIGLSRSTEPAVDLGEPGTIERALDDIGQIDALVVAAGSVPFKPLAELRRADYEAALGSKVLGQLEVVQRGLARLADHGSITLTSGIIGRAQIATGAAAALANGAVESFVRAAATELPRGIRINAVSPTVLANSPHYHEAFPGFLPAGDDAVGAAYVRSVEGVETGQIFAVE</sequence>
<comment type="caution">
    <text evidence="3">The sequence shown here is derived from an EMBL/GenBank/DDBJ whole genome shotgun (WGS) entry which is preliminary data.</text>
</comment>